<dbReference type="SUPFAM" id="SSF51294">
    <property type="entry name" value="Hedgehog/intein (Hint) domain"/>
    <property type="match status" value="1"/>
</dbReference>
<dbReference type="InterPro" id="IPR006141">
    <property type="entry name" value="Intein_N"/>
</dbReference>
<dbReference type="GO" id="GO:0016539">
    <property type="term" value="P:intein-mediated protein splicing"/>
    <property type="evidence" value="ECO:0007669"/>
    <property type="project" value="InterPro"/>
</dbReference>
<reference evidence="4" key="1">
    <citation type="submission" date="2015-05" db="EMBL/GenBank/DDBJ databases">
        <authorList>
            <person name="Rodrigo-Torres Lidia"/>
            <person name="Arahal R.David."/>
        </authorList>
    </citation>
    <scope>NUCLEOTIDE SEQUENCE [LARGE SCALE GENOMIC DNA]</scope>
    <source>
        <strain evidence="4">CECT 7321</strain>
    </source>
</reference>
<dbReference type="CDD" id="cd00081">
    <property type="entry name" value="Hint"/>
    <property type="match status" value="1"/>
</dbReference>
<dbReference type="InterPro" id="IPR049804">
    <property type="entry name" value="Choice_anch_L"/>
</dbReference>
<keyword evidence="4" id="KW-1185">Reference proteome</keyword>
<name>A0A0H5D6L4_9RHOB</name>
<dbReference type="Proteomes" id="UP000043764">
    <property type="component" value="Unassembled WGS sequence"/>
</dbReference>
<dbReference type="InterPro" id="IPR028992">
    <property type="entry name" value="Hedgehog/Intein_dom"/>
</dbReference>
<dbReference type="NCBIfam" id="NF038133">
    <property type="entry name" value="choice_anch_L"/>
    <property type="match status" value="1"/>
</dbReference>
<dbReference type="RefSeq" id="WP_050674338.1">
    <property type="nucleotide sequence ID" value="NZ_CVRL01000045.1"/>
</dbReference>
<proteinExistence type="predicted"/>
<feature type="compositionally biased region" description="Polar residues" evidence="1">
    <location>
        <begin position="72"/>
        <end position="91"/>
    </location>
</feature>
<feature type="domain" description="Hedgehog/Intein (Hint)" evidence="2">
    <location>
        <begin position="335"/>
        <end position="472"/>
    </location>
</feature>
<dbReference type="PROSITE" id="PS50817">
    <property type="entry name" value="INTEIN_N_TER"/>
    <property type="match status" value="1"/>
</dbReference>
<dbReference type="EMBL" id="CVRL01000045">
    <property type="protein sequence ID" value="CRL12797.1"/>
    <property type="molecule type" value="Genomic_DNA"/>
</dbReference>
<evidence type="ECO:0000259" key="2">
    <source>
        <dbReference type="Pfam" id="PF13403"/>
    </source>
</evidence>
<sequence>MVAASELTYDINATAVQMAETIFGDGVQVVNATYTGDTRASAIYSNGDAIAPGATPADTGIILSTGQASAFTNSSGQANQSSNTTTASNGPNGDPTFNAAAGGVQTYDASYLDVTFVPDSDTMTLQFVFASEEYPEYQDSVFQDFVGVWVNGQMVDLEFGNGDTDPGNVNSGNNSNLYLDNSNSDYNTEMDGLTVTMTLTMQVDPGVENTIRIGIADVSDGSYDSNLLIAADSAQTSVIANTDIAHVAPNETKVIDVLANDTNSSNSTLTVTHINGVAVVAGDTVTLGTGQQVQLNADGTLTLIGDGDAEDFTFSYTASNGTNSDVGYVEASTIPCFVAGSRILTDRGQIPVEELRVGDLVLTRDAGLQPIRWIGSRSVAAQGRLAPICIAKNALGDHEELWVSPQHRVLLSDAMAEILFGDHEVLVAAKDLTNDHSITRRPGGSVTYFHLMFDDHQLVTSEGLVTESFLPGPQTSKHFDQDVLEELQSLFPQLDPTTGTGYGPSARPSLRSFEAQLLCATLAGR</sequence>
<dbReference type="AlphaFoldDB" id="A0A0H5D6L4"/>
<gene>
    <name evidence="3" type="ORF">NIT7321_03677</name>
</gene>
<protein>
    <recommendedName>
        <fullName evidence="2">Hedgehog/Intein (Hint) domain-containing protein</fullName>
    </recommendedName>
</protein>
<organism evidence="3 4">
    <name type="scientific">Phaeobacter italicus</name>
    <dbReference type="NCBI Taxonomy" id="481446"/>
    <lineage>
        <taxon>Bacteria</taxon>
        <taxon>Pseudomonadati</taxon>
        <taxon>Pseudomonadota</taxon>
        <taxon>Alphaproteobacteria</taxon>
        <taxon>Rhodobacterales</taxon>
        <taxon>Roseobacteraceae</taxon>
        <taxon>Phaeobacter</taxon>
    </lineage>
</organism>
<feature type="region of interest" description="Disordered" evidence="1">
    <location>
        <begin position="72"/>
        <end position="98"/>
    </location>
</feature>
<evidence type="ECO:0000313" key="4">
    <source>
        <dbReference type="Proteomes" id="UP000043764"/>
    </source>
</evidence>
<dbReference type="Pfam" id="PF13403">
    <property type="entry name" value="Hint_2"/>
    <property type="match status" value="1"/>
</dbReference>
<dbReference type="STRING" id="481446.NIT7645_03000"/>
<dbReference type="InterPro" id="IPR036844">
    <property type="entry name" value="Hint_dom_sf"/>
</dbReference>
<dbReference type="Gene3D" id="2.170.16.10">
    <property type="entry name" value="Hedgehog/Intein (Hint) domain"/>
    <property type="match status" value="1"/>
</dbReference>
<evidence type="ECO:0000256" key="1">
    <source>
        <dbReference type="SAM" id="MobiDB-lite"/>
    </source>
</evidence>
<evidence type="ECO:0000313" key="3">
    <source>
        <dbReference type="EMBL" id="CRL12797.1"/>
    </source>
</evidence>
<accession>A0A0H5D6L4</accession>